<reference evidence="2 3" key="1">
    <citation type="submission" date="2019-01" db="EMBL/GenBank/DDBJ databases">
        <title>Vibrio BEI176 sp. nov, a marine bacterium isolated from China: eastern marignal seas.</title>
        <authorList>
            <person name="Li B."/>
        </authorList>
    </citation>
    <scope>NUCLEOTIDE SEQUENCE [LARGE SCALE GENOMIC DNA]</scope>
    <source>
        <strain evidence="2 3">BEI176</strain>
    </source>
</reference>
<accession>A0A4Y8WFN2</accession>
<keyword evidence="3" id="KW-1185">Reference proteome</keyword>
<dbReference type="InterPro" id="IPR011009">
    <property type="entry name" value="Kinase-like_dom_sf"/>
</dbReference>
<name>A0A4Y8WFN2_9VIBR</name>
<dbReference type="AlphaFoldDB" id="A0A4Y8WFN2"/>
<dbReference type="EMBL" id="SATR01000014">
    <property type="protein sequence ID" value="TFH91614.1"/>
    <property type="molecule type" value="Genomic_DNA"/>
</dbReference>
<gene>
    <name evidence="2" type="ORF">ELS82_10985</name>
</gene>
<dbReference type="InterPro" id="IPR002575">
    <property type="entry name" value="Aminoglycoside_PTrfase"/>
</dbReference>
<sequence length="755" mass="87735">MQQEDLSLIAQEPEIVGLRIVLNETEMLRLLQKQLPNAGICSVKKTYLRFKPRTNCIVRYHVESQYGSNQWYVKAYTDKDQDKLNRIESTDKTKSNTPFVIREHLLILYPFPLDDKLKLLPRLFEPFALQALLKRVFYSPTFASSQVSSIELLQYKPERRLVAKLRMSSGETLVLKAYTKQRYHLANLSRRHKLNSQKLLDTVGRSNKHHLLLHRWIEGENLTHYYHLQDNNSQPFYDCGRYLGMFHLHSKTKQIVTKDTDEFVHDLKRCASGIVHLVPELESSLAPLVTQLLTELKLHKSVKSVIHGDFYAKQVLVTSSGIRLIDFDDVCYWFSGYDLGLFIAHLERDRILGTLSTNQTQEYQEALLNGYREQQDVDQSEIELFIAIGLLQLSHHPFRNALPKWKASICQLIKRCKQHLSNYQLLTHCDELFQTLPAASELLAIPSAEQILRDSVAHLTHEDHLMSIDVVRHKPTKRALIEYTFSRDDGEQQSILGKVKIKHFDKHAWQINCALHQANFNQDSCDEIMVPTPLGKSREHHIWFQNKVAGQVSLEKFCHSDGIDVAERAAQALYKLHSSGIKIERTHTINHEIDLLERYLTQAGSSLPSRRTDIGNILEYCQLTASNLPTPASLMVIHRDFYHDQLLIDNNRLYLLDLDLCCNGDPALDIGNFIAHIEEQCLRCFNKRDYAQKQIDRFIEHYQQLAGDDLRQCIETYTLLSWARHIFISQRISERNQWTEQIIQVCKDKIRQNIK</sequence>
<feature type="domain" description="Aminoglycoside phosphotransferase" evidence="1">
    <location>
        <begin position="564"/>
        <end position="678"/>
    </location>
</feature>
<evidence type="ECO:0000313" key="2">
    <source>
        <dbReference type="EMBL" id="TFH91614.1"/>
    </source>
</evidence>
<comment type="caution">
    <text evidence="2">The sequence shown here is derived from an EMBL/GenBank/DDBJ whole genome shotgun (WGS) entry which is preliminary data.</text>
</comment>
<evidence type="ECO:0000259" key="1">
    <source>
        <dbReference type="Pfam" id="PF01636"/>
    </source>
</evidence>
<dbReference type="Pfam" id="PF01636">
    <property type="entry name" value="APH"/>
    <property type="match status" value="2"/>
</dbReference>
<proteinExistence type="predicted"/>
<dbReference type="SUPFAM" id="SSF56112">
    <property type="entry name" value="Protein kinase-like (PK-like)"/>
    <property type="match status" value="2"/>
</dbReference>
<feature type="domain" description="Aminoglycoside phosphotransferase" evidence="1">
    <location>
        <begin position="190"/>
        <end position="349"/>
    </location>
</feature>
<dbReference type="OrthoDB" id="581471at2"/>
<organism evidence="2 3">
    <name type="scientific">Vibrio ouci</name>
    <dbReference type="NCBI Taxonomy" id="2499078"/>
    <lineage>
        <taxon>Bacteria</taxon>
        <taxon>Pseudomonadati</taxon>
        <taxon>Pseudomonadota</taxon>
        <taxon>Gammaproteobacteria</taxon>
        <taxon>Vibrionales</taxon>
        <taxon>Vibrionaceae</taxon>
        <taxon>Vibrio</taxon>
    </lineage>
</organism>
<protein>
    <recommendedName>
        <fullName evidence="1">Aminoglycoside phosphotransferase domain-containing protein</fullName>
    </recommendedName>
</protein>
<dbReference type="Proteomes" id="UP000297753">
    <property type="component" value="Unassembled WGS sequence"/>
</dbReference>
<evidence type="ECO:0000313" key="3">
    <source>
        <dbReference type="Proteomes" id="UP000297753"/>
    </source>
</evidence>
<dbReference type="Gene3D" id="3.90.1200.10">
    <property type="match status" value="2"/>
</dbReference>
<dbReference type="RefSeq" id="WP_134835525.1">
    <property type="nucleotide sequence ID" value="NZ_SATR01000014.1"/>
</dbReference>